<dbReference type="RefSeq" id="WP_053307138.1">
    <property type="nucleotide sequence ID" value="NZ_CP017890.1"/>
</dbReference>
<feature type="domain" description="GGDEF" evidence="8">
    <location>
        <begin position="326"/>
        <end position="451"/>
    </location>
</feature>
<dbReference type="SUPFAM" id="SSF55073">
    <property type="entry name" value="Nucleotide cyclase"/>
    <property type="match status" value="1"/>
</dbReference>
<dbReference type="PANTHER" id="PTHR46663:SF2">
    <property type="entry name" value="GGDEF DOMAIN-CONTAINING PROTEIN"/>
    <property type="match status" value="1"/>
</dbReference>
<dbReference type="InterPro" id="IPR052163">
    <property type="entry name" value="DGC-Regulatory_Protein"/>
</dbReference>
<gene>
    <name evidence="9" type="ORF">K05K4_47400</name>
</gene>
<evidence type="ECO:0000259" key="7">
    <source>
        <dbReference type="PROSITE" id="PS50839"/>
    </source>
</evidence>
<keyword evidence="3 6" id="KW-0812">Transmembrane</keyword>
<dbReference type="Pfam" id="PF00990">
    <property type="entry name" value="GGDEF"/>
    <property type="match status" value="1"/>
</dbReference>
<dbReference type="PANTHER" id="PTHR46663">
    <property type="entry name" value="DIGUANYLATE CYCLASE DGCT-RELATED"/>
    <property type="match status" value="1"/>
</dbReference>
<evidence type="ECO:0000259" key="8">
    <source>
        <dbReference type="PROSITE" id="PS50887"/>
    </source>
</evidence>
<dbReference type="PROSITE" id="PS50887">
    <property type="entry name" value="GGDEF"/>
    <property type="match status" value="1"/>
</dbReference>
<comment type="subcellular location">
    <subcellularLocation>
        <location evidence="2">Membrane</location>
    </subcellularLocation>
</comment>
<dbReference type="InterPro" id="IPR043128">
    <property type="entry name" value="Rev_trsase/Diguanyl_cyclase"/>
</dbReference>
<name>A0A1W6TKR1_VIBAL</name>
<sequence length="451" mass="51607">MRYLPRKRCYFALFFLTFFALCIGVIELLNRNQQELHKERVQVEAKEQLSILRSNLEAVLMADIYKASTLATLITLLPKNQEEELSIAAHRILNKSKHITIIGIAKNDVISHVFPRQGNERLIGLDYRAVPQQWVQVQKAKDVQEIFIAGPVTLIQGGRGLIVRVPVFLDPPMNQDYWGVISAVIDFDALMRETGVIDFSYRYPLMIRGYDSGGSFGDAFFGAQSVNSMAYAKEMVHFPYGGWSMVVFSGGKADRQISWHQLHLARVIGYPIIFALSLALFAIYRLYTIADDRALHDELTNLPNRRYFMKFYKQQFEIAKRYKKRYSFALINIDLDRFKHINDTYGHDAGDKVLIATAERVKSSLRKSDIVARMGGDEFLVVVHHPGTEENVQSLLQKLRLALCSTPVIYDETLIYLKASIGYAIFDPQMSSPEQMMKIADERMYQQKHGG</sequence>
<dbReference type="NCBIfam" id="TIGR00254">
    <property type="entry name" value="GGDEF"/>
    <property type="match status" value="1"/>
</dbReference>
<organism evidence="9">
    <name type="scientific">Vibrio alginolyticus</name>
    <dbReference type="NCBI Taxonomy" id="663"/>
    <lineage>
        <taxon>Bacteria</taxon>
        <taxon>Pseudomonadati</taxon>
        <taxon>Pseudomonadota</taxon>
        <taxon>Gammaproteobacteria</taxon>
        <taxon>Vibrionales</taxon>
        <taxon>Vibrionaceae</taxon>
        <taxon>Vibrio</taxon>
    </lineage>
</organism>
<dbReference type="EMBL" id="CP017903">
    <property type="protein sequence ID" value="ARP21457.1"/>
    <property type="molecule type" value="Genomic_DNA"/>
</dbReference>
<dbReference type="InterPro" id="IPR042240">
    <property type="entry name" value="CHASE_sf"/>
</dbReference>
<dbReference type="Gene3D" id="3.30.450.350">
    <property type="entry name" value="CHASE domain"/>
    <property type="match status" value="1"/>
</dbReference>
<feature type="domain" description="CHASE" evidence="7">
    <location>
        <begin position="109"/>
        <end position="246"/>
    </location>
</feature>
<evidence type="ECO:0000256" key="2">
    <source>
        <dbReference type="ARBA" id="ARBA00004370"/>
    </source>
</evidence>
<dbReference type="SMART" id="SM01079">
    <property type="entry name" value="CHASE"/>
    <property type="match status" value="1"/>
</dbReference>
<keyword evidence="5 6" id="KW-0472">Membrane</keyword>
<evidence type="ECO:0000256" key="4">
    <source>
        <dbReference type="ARBA" id="ARBA00022989"/>
    </source>
</evidence>
<comment type="cofactor">
    <cofactor evidence="1">
        <name>Mg(2+)</name>
        <dbReference type="ChEBI" id="CHEBI:18420"/>
    </cofactor>
</comment>
<evidence type="ECO:0000256" key="5">
    <source>
        <dbReference type="ARBA" id="ARBA00023136"/>
    </source>
</evidence>
<dbReference type="GO" id="GO:0003824">
    <property type="term" value="F:catalytic activity"/>
    <property type="evidence" value="ECO:0007669"/>
    <property type="project" value="UniProtKB-ARBA"/>
</dbReference>
<feature type="transmembrane region" description="Helical" evidence="6">
    <location>
        <begin position="267"/>
        <end position="287"/>
    </location>
</feature>
<dbReference type="AlphaFoldDB" id="A0A1W6TKR1"/>
<dbReference type="InterPro" id="IPR029787">
    <property type="entry name" value="Nucleotide_cyclase"/>
</dbReference>
<evidence type="ECO:0000256" key="6">
    <source>
        <dbReference type="SAM" id="Phobius"/>
    </source>
</evidence>
<keyword evidence="4 6" id="KW-1133">Transmembrane helix</keyword>
<proteinExistence type="predicted"/>
<dbReference type="InterPro" id="IPR000160">
    <property type="entry name" value="GGDEF_dom"/>
</dbReference>
<dbReference type="PROSITE" id="PS50839">
    <property type="entry name" value="CHASE"/>
    <property type="match status" value="1"/>
</dbReference>
<protein>
    <submittedName>
        <fullName evidence="9">GGDEF domain-containing protein</fullName>
    </submittedName>
</protein>
<dbReference type="InterPro" id="IPR006189">
    <property type="entry name" value="CHASE_dom"/>
</dbReference>
<accession>A0A1W6TKR1</accession>
<dbReference type="SMART" id="SM00267">
    <property type="entry name" value="GGDEF"/>
    <property type="match status" value="1"/>
</dbReference>
<reference evidence="9" key="1">
    <citation type="submission" date="2016-10" db="EMBL/GenBank/DDBJ databases">
        <title>The High Quality Genome of Vibrio alginolyticus K01M1.</title>
        <authorList>
            <person name="Wendling C."/>
            <person name="Chibani C.M."/>
            <person name="Hertel R."/>
            <person name="Sproer C."/>
            <person name="Bunk B."/>
            <person name="Overmann J."/>
            <person name="Roth O."/>
            <person name="Liesegang H."/>
        </authorList>
    </citation>
    <scope>NUCLEOTIDE SEQUENCE</scope>
    <source>
        <strain evidence="9">K05K4</strain>
    </source>
</reference>
<dbReference type="CDD" id="cd01949">
    <property type="entry name" value="GGDEF"/>
    <property type="match status" value="1"/>
</dbReference>
<dbReference type="GO" id="GO:0007165">
    <property type="term" value="P:signal transduction"/>
    <property type="evidence" value="ECO:0007669"/>
    <property type="project" value="UniProtKB-ARBA"/>
</dbReference>
<evidence type="ECO:0000256" key="3">
    <source>
        <dbReference type="ARBA" id="ARBA00022692"/>
    </source>
</evidence>
<dbReference type="GO" id="GO:0016020">
    <property type="term" value="C:membrane"/>
    <property type="evidence" value="ECO:0007669"/>
    <property type="project" value="UniProtKB-SubCell"/>
</dbReference>
<dbReference type="Pfam" id="PF03924">
    <property type="entry name" value="CHASE"/>
    <property type="match status" value="1"/>
</dbReference>
<evidence type="ECO:0000256" key="1">
    <source>
        <dbReference type="ARBA" id="ARBA00001946"/>
    </source>
</evidence>
<evidence type="ECO:0000313" key="9">
    <source>
        <dbReference type="EMBL" id="ARP21457.1"/>
    </source>
</evidence>
<dbReference type="FunFam" id="3.30.70.270:FF:000001">
    <property type="entry name" value="Diguanylate cyclase domain protein"/>
    <property type="match status" value="1"/>
</dbReference>
<dbReference type="Gene3D" id="3.30.70.270">
    <property type="match status" value="1"/>
</dbReference>